<dbReference type="GO" id="GO:0008360">
    <property type="term" value="P:regulation of cell shape"/>
    <property type="evidence" value="ECO:0007669"/>
    <property type="project" value="UniProtKB-KW"/>
</dbReference>
<keyword evidence="7" id="KW-0963">Cytoplasm</keyword>
<organism evidence="12 13">
    <name type="scientific">Flammeovirga yaeyamensis</name>
    <dbReference type="NCBI Taxonomy" id="367791"/>
    <lineage>
        <taxon>Bacteria</taxon>
        <taxon>Pseudomonadati</taxon>
        <taxon>Bacteroidota</taxon>
        <taxon>Cytophagia</taxon>
        <taxon>Cytophagales</taxon>
        <taxon>Flammeovirgaceae</taxon>
        <taxon>Flammeovirga</taxon>
    </lineage>
</organism>
<feature type="binding site" evidence="7">
    <location>
        <position position="187"/>
    </location>
    <ligand>
        <name>UDP-N-acetyl-alpha-D-muramoyl-L-alanyl-D-glutamate</name>
        <dbReference type="ChEBI" id="CHEBI:83900"/>
    </ligand>
</feature>
<dbReference type="InterPro" id="IPR000713">
    <property type="entry name" value="Mur_ligase_N"/>
</dbReference>
<feature type="binding site" evidence="7">
    <location>
        <begin position="112"/>
        <end position="118"/>
    </location>
    <ligand>
        <name>ATP</name>
        <dbReference type="ChEBI" id="CHEBI:30616"/>
    </ligand>
</feature>
<evidence type="ECO:0000256" key="4">
    <source>
        <dbReference type="ARBA" id="ARBA00022984"/>
    </source>
</evidence>
<comment type="cofactor">
    <cofactor evidence="7">
        <name>Mg(2+)</name>
        <dbReference type="ChEBI" id="CHEBI:18420"/>
    </cofactor>
</comment>
<feature type="binding site" evidence="7">
    <location>
        <begin position="403"/>
        <end position="406"/>
    </location>
    <ligand>
        <name>meso-2,6-diaminopimelate</name>
        <dbReference type="ChEBI" id="CHEBI:57791"/>
    </ligand>
</feature>
<dbReference type="Gene3D" id="3.40.1390.10">
    <property type="entry name" value="MurE/MurF, N-terminal domain"/>
    <property type="match status" value="1"/>
</dbReference>
<dbReference type="NCBIfam" id="NF001126">
    <property type="entry name" value="PRK00139.1-4"/>
    <property type="match status" value="1"/>
</dbReference>
<feature type="binding site" evidence="7">
    <location>
        <position position="189"/>
    </location>
    <ligand>
        <name>UDP-N-acetyl-alpha-D-muramoyl-L-alanyl-D-glutamate</name>
        <dbReference type="ChEBI" id="CHEBI:83900"/>
    </ligand>
</feature>
<evidence type="ECO:0000256" key="1">
    <source>
        <dbReference type="ARBA" id="ARBA00005898"/>
    </source>
</evidence>
<dbReference type="GO" id="GO:0005737">
    <property type="term" value="C:cytoplasm"/>
    <property type="evidence" value="ECO:0007669"/>
    <property type="project" value="UniProtKB-SubCell"/>
</dbReference>
<keyword evidence="7" id="KW-0460">Magnesium</keyword>
<feature type="binding site" evidence="7">
    <location>
        <position position="181"/>
    </location>
    <ligand>
        <name>UDP-N-acetyl-alpha-D-muramoyl-L-alanyl-D-glutamate</name>
        <dbReference type="ChEBI" id="CHEBI:83900"/>
    </ligand>
</feature>
<feature type="short sequence motif" description="Meso-diaminopimelate recognition motif" evidence="7">
    <location>
        <begin position="403"/>
        <end position="406"/>
    </location>
</feature>
<dbReference type="GO" id="GO:0051301">
    <property type="term" value="P:cell division"/>
    <property type="evidence" value="ECO:0007669"/>
    <property type="project" value="UniProtKB-KW"/>
</dbReference>
<keyword evidence="2 7" id="KW-0132">Cell division</keyword>
<feature type="binding site" evidence="7">
    <location>
        <position position="456"/>
    </location>
    <ligand>
        <name>meso-2,6-diaminopimelate</name>
        <dbReference type="ChEBI" id="CHEBI:57791"/>
    </ligand>
</feature>
<accession>A0AAX1N8X1</accession>
<feature type="binding site" evidence="7">
    <location>
        <begin position="154"/>
        <end position="155"/>
    </location>
    <ligand>
        <name>UDP-N-acetyl-alpha-D-muramoyl-L-alanyl-D-glutamate</name>
        <dbReference type="ChEBI" id="CHEBI:83900"/>
    </ligand>
</feature>
<comment type="catalytic activity">
    <reaction evidence="7">
        <text>UDP-N-acetyl-alpha-D-muramoyl-L-alanyl-D-glutamate + meso-2,6-diaminopimelate + ATP = UDP-N-acetyl-alpha-D-muramoyl-L-alanyl-gamma-D-glutamyl-meso-2,6-diaminopimelate + ADP + phosphate + H(+)</text>
        <dbReference type="Rhea" id="RHEA:23676"/>
        <dbReference type="ChEBI" id="CHEBI:15378"/>
        <dbReference type="ChEBI" id="CHEBI:30616"/>
        <dbReference type="ChEBI" id="CHEBI:43474"/>
        <dbReference type="ChEBI" id="CHEBI:57791"/>
        <dbReference type="ChEBI" id="CHEBI:83900"/>
        <dbReference type="ChEBI" id="CHEBI:83905"/>
        <dbReference type="ChEBI" id="CHEBI:456216"/>
        <dbReference type="EC" id="6.3.2.13"/>
    </reaction>
</comment>
<dbReference type="KEGG" id="fya:KMW28_07295"/>
<protein>
    <recommendedName>
        <fullName evidence="7">UDP-N-acetylmuramoyl-L-alanyl-D-glutamate--2,6-diaminopimelate ligase</fullName>
        <ecNumber evidence="7">6.3.2.13</ecNumber>
    </recommendedName>
    <alternativeName>
        <fullName evidence="7">Meso-A2pm-adding enzyme</fullName>
    </alternativeName>
    <alternativeName>
        <fullName evidence="7">Meso-diaminopimelate-adding enzyme</fullName>
    </alternativeName>
    <alternativeName>
        <fullName evidence="7">UDP-MurNAc-L-Ala-D-Glu:meso-diaminopimelate ligase</fullName>
    </alternativeName>
    <alternativeName>
        <fullName evidence="7">UDP-MurNAc-tripeptide synthetase</fullName>
    </alternativeName>
    <alternativeName>
        <fullName evidence="7">UDP-N-acetylmuramyl-tripeptide synthetase</fullName>
    </alternativeName>
</protein>
<dbReference type="Pfam" id="PF08245">
    <property type="entry name" value="Mur_ligase_M"/>
    <property type="match status" value="1"/>
</dbReference>
<dbReference type="Pfam" id="PF02875">
    <property type="entry name" value="Mur_ligase_C"/>
    <property type="match status" value="1"/>
</dbReference>
<feature type="modified residue" description="N6-carboxylysine" evidence="7">
    <location>
        <position position="221"/>
    </location>
</feature>
<evidence type="ECO:0000259" key="9">
    <source>
        <dbReference type="Pfam" id="PF01225"/>
    </source>
</evidence>
<feature type="binding site" evidence="7">
    <location>
        <position position="379"/>
    </location>
    <ligand>
        <name>meso-2,6-diaminopimelate</name>
        <dbReference type="ChEBI" id="CHEBI:57791"/>
    </ligand>
</feature>
<gene>
    <name evidence="7" type="primary">murE</name>
    <name evidence="12" type="ORF">KMW28_07295</name>
</gene>
<dbReference type="InterPro" id="IPR013221">
    <property type="entry name" value="Mur_ligase_cen"/>
</dbReference>
<feature type="binding site" evidence="7">
    <location>
        <position position="460"/>
    </location>
    <ligand>
        <name>meso-2,6-diaminopimelate</name>
        <dbReference type="ChEBI" id="CHEBI:57791"/>
    </ligand>
</feature>
<evidence type="ECO:0000313" key="12">
    <source>
        <dbReference type="EMBL" id="QWG03960.1"/>
    </source>
</evidence>
<dbReference type="GO" id="GO:0008765">
    <property type="term" value="F:UDP-N-acetylmuramoylalanyl-D-glutamate-2,6-diaminopimelate ligase activity"/>
    <property type="evidence" value="ECO:0007669"/>
    <property type="project" value="UniProtKB-UniRule"/>
</dbReference>
<dbReference type="Pfam" id="PF01225">
    <property type="entry name" value="Mur_ligase"/>
    <property type="match status" value="1"/>
</dbReference>
<dbReference type="HAMAP" id="MF_00208">
    <property type="entry name" value="MurE"/>
    <property type="match status" value="1"/>
</dbReference>
<evidence type="ECO:0000256" key="3">
    <source>
        <dbReference type="ARBA" id="ARBA00022960"/>
    </source>
</evidence>
<evidence type="ECO:0000256" key="6">
    <source>
        <dbReference type="ARBA" id="ARBA00023316"/>
    </source>
</evidence>
<comment type="caution">
    <text evidence="7">Lacks conserved residue(s) required for the propagation of feature annotation.</text>
</comment>
<evidence type="ECO:0000256" key="7">
    <source>
        <dbReference type="HAMAP-Rule" id="MF_00208"/>
    </source>
</evidence>
<evidence type="ECO:0000256" key="2">
    <source>
        <dbReference type="ARBA" id="ARBA00022618"/>
    </source>
</evidence>
<dbReference type="InterPro" id="IPR036615">
    <property type="entry name" value="Mur_ligase_C_dom_sf"/>
</dbReference>
<dbReference type="Gene3D" id="3.90.190.20">
    <property type="entry name" value="Mur ligase, C-terminal domain"/>
    <property type="match status" value="1"/>
</dbReference>
<evidence type="ECO:0000259" key="10">
    <source>
        <dbReference type="Pfam" id="PF02875"/>
    </source>
</evidence>
<dbReference type="Proteomes" id="UP000678679">
    <property type="component" value="Chromosome 1"/>
</dbReference>
<dbReference type="SUPFAM" id="SSF53623">
    <property type="entry name" value="MurD-like peptide ligases, catalytic domain"/>
    <property type="match status" value="1"/>
</dbReference>
<keyword evidence="3 7" id="KW-0133">Cell shape</keyword>
<feature type="domain" description="Mur ligase C-terminal" evidence="10">
    <location>
        <begin position="328"/>
        <end position="458"/>
    </location>
</feature>
<comment type="pathway">
    <text evidence="7 8">Cell wall biogenesis; peptidoglycan biosynthesis.</text>
</comment>
<evidence type="ECO:0000256" key="8">
    <source>
        <dbReference type="RuleBase" id="RU004135"/>
    </source>
</evidence>
<evidence type="ECO:0000256" key="5">
    <source>
        <dbReference type="ARBA" id="ARBA00023306"/>
    </source>
</evidence>
<evidence type="ECO:0000259" key="11">
    <source>
        <dbReference type="Pfam" id="PF08245"/>
    </source>
</evidence>
<dbReference type="InterPro" id="IPR004101">
    <property type="entry name" value="Mur_ligase_C"/>
</dbReference>
<keyword evidence="7" id="KW-0547">Nucleotide-binding</keyword>
<sequence>MRNIQTLLKGIEFELIKGDLNQLVSDVQIDSRQLTADSAFIAIKGTQMDAHKFIPKAIELGAKTIILEDEPSDLVDGVSYIQVNNTSQVAGLIASNFYDNPSDNIKVIAITGTNGKTTVVTLLQNLFIKLGYNTGALTTIENKINNEVIPTKLTTPDPVTLQRLLAEMVKKNCSYCFMEASSHAIVQGRLSGINLTGAIFSNISHDHLDYHGTMKEYINAKKRLFDTLPKNAFALVNVDDKRGPVMLQNCKGKHVTFGLHTMANYKGKLIDNTFEGIQMDINGQEAWFQLIGSFNAYNILTAYATAICLDEEPMETLQCLSELRPARGRFEQLVSKKNVRGIIDYAHTPDALENVLETIKDIKEDGENIITVVGCGGDRDKSKRPVMAKTAAMLSEKVILTSDNPRTEDPEVILEEMMDGISPTQERRTQVILDRKEAILKAVEMAEPRDIILLAGKGHETYQEIDGVRHHFDDKEELFKAFHS</sequence>
<dbReference type="GO" id="GO:0000287">
    <property type="term" value="F:magnesium ion binding"/>
    <property type="evidence" value="ECO:0007669"/>
    <property type="project" value="UniProtKB-UniRule"/>
</dbReference>
<dbReference type="EC" id="6.3.2.13" evidence="7"/>
<evidence type="ECO:0000313" key="13">
    <source>
        <dbReference type="Proteomes" id="UP000678679"/>
    </source>
</evidence>
<keyword evidence="6 7" id="KW-0961">Cell wall biogenesis/degradation</keyword>
<dbReference type="SUPFAM" id="SSF53244">
    <property type="entry name" value="MurD-like peptide ligases, peptide-binding domain"/>
    <property type="match status" value="1"/>
</dbReference>
<comment type="PTM">
    <text evidence="7">Carboxylation is probably crucial for Mg(2+) binding and, consequently, for the gamma-phosphate positioning of ATP.</text>
</comment>
<dbReference type="GO" id="GO:0071555">
    <property type="term" value="P:cell wall organization"/>
    <property type="evidence" value="ECO:0007669"/>
    <property type="project" value="UniProtKB-KW"/>
</dbReference>
<dbReference type="NCBIfam" id="TIGR01085">
    <property type="entry name" value="murE"/>
    <property type="match status" value="1"/>
</dbReference>
<proteinExistence type="inferred from homology"/>
<keyword evidence="5 7" id="KW-0131">Cell cycle</keyword>
<dbReference type="InterPro" id="IPR035911">
    <property type="entry name" value="MurE/MurF_N"/>
</dbReference>
<name>A0AAX1N8X1_9BACT</name>
<feature type="domain" description="Mur ligase N-terminal catalytic" evidence="9">
    <location>
        <begin position="26"/>
        <end position="98"/>
    </location>
</feature>
<feature type="domain" description="Mur ligase central" evidence="11">
    <location>
        <begin position="110"/>
        <end position="305"/>
    </location>
</feature>
<dbReference type="PANTHER" id="PTHR23135">
    <property type="entry name" value="MUR LIGASE FAMILY MEMBER"/>
    <property type="match status" value="1"/>
</dbReference>
<dbReference type="AlphaFoldDB" id="A0AAX1N8X1"/>
<dbReference type="EMBL" id="CP076132">
    <property type="protein sequence ID" value="QWG03960.1"/>
    <property type="molecule type" value="Genomic_DNA"/>
</dbReference>
<dbReference type="GO" id="GO:0005524">
    <property type="term" value="F:ATP binding"/>
    <property type="evidence" value="ECO:0007669"/>
    <property type="project" value="UniProtKB-UniRule"/>
</dbReference>
<comment type="similarity">
    <text evidence="1 7">Belongs to the MurCDEF family. MurE subfamily.</text>
</comment>
<keyword evidence="4 7" id="KW-0573">Peptidoglycan synthesis</keyword>
<dbReference type="Gene3D" id="3.40.1190.10">
    <property type="entry name" value="Mur-like, catalytic domain"/>
    <property type="match status" value="1"/>
</dbReference>
<keyword evidence="13" id="KW-1185">Reference proteome</keyword>
<dbReference type="InterPro" id="IPR036565">
    <property type="entry name" value="Mur-like_cat_sf"/>
</dbReference>
<keyword evidence="7" id="KW-0067">ATP-binding</keyword>
<dbReference type="InterPro" id="IPR005761">
    <property type="entry name" value="UDP-N-AcMur-Glu-dNH2Pim_ligase"/>
</dbReference>
<feature type="binding site" evidence="7">
    <location>
        <position position="31"/>
    </location>
    <ligand>
        <name>UDP-N-acetyl-alpha-D-muramoyl-L-alanyl-D-glutamate</name>
        <dbReference type="ChEBI" id="CHEBI:83900"/>
    </ligand>
</feature>
<keyword evidence="7 12" id="KW-0436">Ligase</keyword>
<comment type="function">
    <text evidence="7">Catalyzes the addition of meso-diaminopimelic acid to the nucleotide precursor UDP-N-acetylmuramoyl-L-alanyl-D-glutamate (UMAG) in the biosynthesis of bacterial cell-wall peptidoglycan.</text>
</comment>
<reference evidence="12 13" key="1">
    <citation type="submission" date="2021-05" db="EMBL/GenBank/DDBJ databases">
        <title>Comparative genomic studies on the polysaccharide-degrading batcterial strains of the Flammeovirga genus.</title>
        <authorList>
            <person name="Zewei F."/>
            <person name="Zheng Z."/>
            <person name="Yu L."/>
            <person name="Ruyue G."/>
            <person name="Yanhong M."/>
            <person name="Yuanyuan C."/>
            <person name="Jingyan G."/>
            <person name="Wenjun H."/>
        </authorList>
    </citation>
    <scope>NUCLEOTIDE SEQUENCE [LARGE SCALE GENOMIC DNA]</scope>
    <source>
        <strain evidence="12 13">NBRC:100898</strain>
    </source>
</reference>
<dbReference type="GO" id="GO:0009252">
    <property type="term" value="P:peptidoglycan biosynthetic process"/>
    <property type="evidence" value="ECO:0007669"/>
    <property type="project" value="UniProtKB-UniRule"/>
</dbReference>
<dbReference type="SUPFAM" id="SSF63418">
    <property type="entry name" value="MurE/MurF N-terminal domain"/>
    <property type="match status" value="1"/>
</dbReference>
<comment type="subcellular location">
    <subcellularLocation>
        <location evidence="7 8">Cytoplasm</location>
    </subcellularLocation>
</comment>
<dbReference type="PANTHER" id="PTHR23135:SF4">
    <property type="entry name" value="UDP-N-ACETYLMURAMOYL-L-ALANYL-D-GLUTAMATE--2,6-DIAMINOPIMELATE LIGASE MURE HOMOLOG, CHLOROPLASTIC"/>
    <property type="match status" value="1"/>
</dbReference>